<gene>
    <name evidence="2" type="ORF">PVAP13_5KG427107</name>
</gene>
<keyword evidence="1" id="KW-0175">Coiled coil</keyword>
<evidence type="ECO:0000313" key="2">
    <source>
        <dbReference type="EMBL" id="KAG2599552.1"/>
    </source>
</evidence>
<protein>
    <submittedName>
        <fullName evidence="2">Uncharacterized protein</fullName>
    </submittedName>
</protein>
<keyword evidence="3" id="KW-1185">Reference proteome</keyword>
<comment type="caution">
    <text evidence="2">The sequence shown here is derived from an EMBL/GenBank/DDBJ whole genome shotgun (WGS) entry which is preliminary data.</text>
</comment>
<sequence>MSTKTKDLKKAISLLSSEKIKLEEDLKIMVEACTVNMSFMTEFEDRVTHKISDHNAGLAVLHQSLRGAVSRCQRLQYAYDEVSSRVSQLEILNRSQIEQIHQLEDKHSETLDKNRLLEEEKLSANKENTKLQKHVQDLEVQLQLAKQKLKVTEAETKCKEDSYAAAEETSQAKIHHLEQLVKQFSGKVSLLEETLMQVKGNAESGVSKLADKLNEIETLFSQSFALFIDRSSACGEELKVLRKKMHDHLDEQKELVKENDEMAARLREKEKLVSEMAKNAAEAEAKMVQLEKTVTEKEEELAARVQEKREAIKQLSDTIVYHKNYSNDLVRYIRSHNRPRLPFCM</sequence>
<evidence type="ECO:0000256" key="1">
    <source>
        <dbReference type="SAM" id="Coils"/>
    </source>
</evidence>
<organism evidence="2 3">
    <name type="scientific">Panicum virgatum</name>
    <name type="common">Blackwell switchgrass</name>
    <dbReference type="NCBI Taxonomy" id="38727"/>
    <lineage>
        <taxon>Eukaryota</taxon>
        <taxon>Viridiplantae</taxon>
        <taxon>Streptophyta</taxon>
        <taxon>Embryophyta</taxon>
        <taxon>Tracheophyta</taxon>
        <taxon>Spermatophyta</taxon>
        <taxon>Magnoliopsida</taxon>
        <taxon>Liliopsida</taxon>
        <taxon>Poales</taxon>
        <taxon>Poaceae</taxon>
        <taxon>PACMAD clade</taxon>
        <taxon>Panicoideae</taxon>
        <taxon>Panicodae</taxon>
        <taxon>Paniceae</taxon>
        <taxon>Panicinae</taxon>
        <taxon>Panicum</taxon>
        <taxon>Panicum sect. Hiantes</taxon>
    </lineage>
</organism>
<feature type="coiled-coil region" evidence="1">
    <location>
        <begin position="238"/>
        <end position="318"/>
    </location>
</feature>
<accession>A0A8T0SJC4</accession>
<dbReference type="EMBL" id="CM029045">
    <property type="protein sequence ID" value="KAG2599552.1"/>
    <property type="molecule type" value="Genomic_DNA"/>
</dbReference>
<dbReference type="Proteomes" id="UP000823388">
    <property type="component" value="Chromosome 5K"/>
</dbReference>
<dbReference type="PANTHER" id="PTHR43939">
    <property type="entry name" value="COILED-COIL DOMAIN-CONTAINING PROTEIN 158"/>
    <property type="match status" value="1"/>
</dbReference>
<evidence type="ECO:0000313" key="3">
    <source>
        <dbReference type="Proteomes" id="UP000823388"/>
    </source>
</evidence>
<name>A0A8T0SJC4_PANVG</name>
<proteinExistence type="predicted"/>
<feature type="coiled-coil region" evidence="1">
    <location>
        <begin position="86"/>
        <end position="155"/>
    </location>
</feature>
<reference evidence="2" key="1">
    <citation type="submission" date="2020-05" db="EMBL/GenBank/DDBJ databases">
        <title>WGS assembly of Panicum virgatum.</title>
        <authorList>
            <person name="Lovell J.T."/>
            <person name="Jenkins J."/>
            <person name="Shu S."/>
            <person name="Juenger T.E."/>
            <person name="Schmutz J."/>
        </authorList>
    </citation>
    <scope>NUCLEOTIDE SEQUENCE</scope>
    <source>
        <strain evidence="2">AP13</strain>
    </source>
</reference>
<dbReference type="AlphaFoldDB" id="A0A8T0SJC4"/>
<dbReference type="PANTHER" id="PTHR43939:SF57">
    <property type="entry name" value="MYOSIN HEAVY CHAIN-LIKE"/>
    <property type="match status" value="1"/>
</dbReference>